<accession>A0A2A2JLR7</accession>
<dbReference type="InterPro" id="IPR016699">
    <property type="entry name" value="Acid_ceramidase-like"/>
</dbReference>
<gene>
    <name evidence="11" type="ORF">WR25_22972</name>
</gene>
<evidence type="ECO:0000256" key="8">
    <source>
        <dbReference type="SAM" id="SignalP"/>
    </source>
</evidence>
<feature type="active site" description="Nucleophile" evidence="7">
    <location>
        <position position="145"/>
    </location>
</feature>
<dbReference type="GO" id="GO:0006631">
    <property type="term" value="P:fatty acid metabolic process"/>
    <property type="evidence" value="ECO:0007669"/>
    <property type="project" value="InterPro"/>
</dbReference>
<evidence type="ECO:0000256" key="3">
    <source>
        <dbReference type="ARBA" id="ARBA00022801"/>
    </source>
</evidence>
<dbReference type="STRING" id="2018661.A0A2A2JLR7"/>
<dbReference type="PANTHER" id="PTHR28583">
    <property type="entry name" value="ACID AMIDASE"/>
    <property type="match status" value="1"/>
</dbReference>
<dbReference type="InterPro" id="IPR029132">
    <property type="entry name" value="CBAH/NAAA_C"/>
</dbReference>
<feature type="chain" id="PRO_5012878107" description="Acid ceramidase N-terminal domain-containing protein" evidence="8">
    <location>
        <begin position="22"/>
        <end position="398"/>
    </location>
</feature>
<evidence type="ECO:0000256" key="4">
    <source>
        <dbReference type="ARBA" id="ARBA00023098"/>
    </source>
</evidence>
<reference evidence="11 12" key="1">
    <citation type="journal article" date="2017" name="Curr. Biol.">
        <title>Genome architecture and evolution of a unichromosomal asexual nematode.</title>
        <authorList>
            <person name="Fradin H."/>
            <person name="Zegar C."/>
            <person name="Gutwein M."/>
            <person name="Lucas J."/>
            <person name="Kovtun M."/>
            <person name="Corcoran D."/>
            <person name="Baugh L.R."/>
            <person name="Kiontke K."/>
            <person name="Gunsalus K."/>
            <person name="Fitch D.H."/>
            <person name="Piano F."/>
        </authorList>
    </citation>
    <scope>NUCLEOTIDE SEQUENCE [LARGE SCALE GENOMIC DNA]</scope>
    <source>
        <strain evidence="11">PF1309</strain>
    </source>
</reference>
<keyword evidence="5" id="KW-0325">Glycoprotein</keyword>
<keyword evidence="12" id="KW-1185">Reference proteome</keyword>
<comment type="caution">
    <text evidence="11">The sequence shown here is derived from an EMBL/GenBank/DDBJ whole genome shotgun (WGS) entry which is preliminary data.</text>
</comment>
<dbReference type="Pfam" id="PF02275">
    <property type="entry name" value="CBAH"/>
    <property type="match status" value="1"/>
</dbReference>
<evidence type="ECO:0000256" key="2">
    <source>
        <dbReference type="ARBA" id="ARBA00022729"/>
    </source>
</evidence>
<dbReference type="OrthoDB" id="5273684at2759"/>
<dbReference type="InterPro" id="IPR029130">
    <property type="entry name" value="Acid_ceramidase_N"/>
</dbReference>
<dbReference type="AlphaFoldDB" id="A0A2A2JLR7"/>
<comment type="similarity">
    <text evidence="1 6">Belongs to the acid ceramidase family.</text>
</comment>
<protein>
    <recommendedName>
        <fullName evidence="13">Acid ceramidase N-terminal domain-containing protein</fullName>
    </recommendedName>
</protein>
<feature type="domain" description="Choloylglycine hydrolase/NAAA C-terminal" evidence="9">
    <location>
        <begin position="145"/>
        <end position="290"/>
    </location>
</feature>
<keyword evidence="3 6" id="KW-0378">Hydrolase</keyword>
<proteinExistence type="inferred from homology"/>
<evidence type="ECO:0000259" key="10">
    <source>
        <dbReference type="Pfam" id="PF15508"/>
    </source>
</evidence>
<evidence type="ECO:0000256" key="7">
    <source>
        <dbReference type="PIRSR" id="PIRSR017632-1"/>
    </source>
</evidence>
<evidence type="ECO:0000256" key="1">
    <source>
        <dbReference type="ARBA" id="ARBA00005730"/>
    </source>
</evidence>
<evidence type="ECO:0000313" key="11">
    <source>
        <dbReference type="EMBL" id="PAV62746.1"/>
    </source>
</evidence>
<dbReference type="Pfam" id="PF15508">
    <property type="entry name" value="NAAA-beta"/>
    <property type="match status" value="1"/>
</dbReference>
<dbReference type="PANTHER" id="PTHR28583:SF3">
    <property type="entry name" value="ACID CERAMIDASE-RELATED"/>
    <property type="match status" value="1"/>
</dbReference>
<dbReference type="GO" id="GO:0017064">
    <property type="term" value="F:fatty acid amide hydrolase activity"/>
    <property type="evidence" value="ECO:0007669"/>
    <property type="project" value="InterPro"/>
</dbReference>
<evidence type="ECO:0000256" key="6">
    <source>
        <dbReference type="PIRNR" id="PIRNR017632"/>
    </source>
</evidence>
<dbReference type="PIRSF" id="PIRSF017632">
    <property type="entry name" value="Acid_ceramidase-like"/>
    <property type="match status" value="1"/>
</dbReference>
<keyword evidence="2 8" id="KW-0732">Signal</keyword>
<dbReference type="GO" id="GO:0005764">
    <property type="term" value="C:lysosome"/>
    <property type="evidence" value="ECO:0007669"/>
    <property type="project" value="UniProtKB-UniRule"/>
</dbReference>
<dbReference type="Proteomes" id="UP000218231">
    <property type="component" value="Unassembled WGS sequence"/>
</dbReference>
<evidence type="ECO:0000259" key="9">
    <source>
        <dbReference type="Pfam" id="PF02275"/>
    </source>
</evidence>
<dbReference type="GO" id="GO:0017040">
    <property type="term" value="F:N-acylsphingosine amidohydrolase activity"/>
    <property type="evidence" value="ECO:0007669"/>
    <property type="project" value="TreeGrafter"/>
</dbReference>
<feature type="signal peptide" evidence="8">
    <location>
        <begin position="1"/>
        <end position="21"/>
    </location>
</feature>
<evidence type="ECO:0000313" key="12">
    <source>
        <dbReference type="Proteomes" id="UP000218231"/>
    </source>
</evidence>
<dbReference type="EMBL" id="LIAE01010348">
    <property type="protein sequence ID" value="PAV62746.1"/>
    <property type="molecule type" value="Genomic_DNA"/>
</dbReference>
<keyword evidence="4 6" id="KW-0443">Lipid metabolism</keyword>
<dbReference type="Gene3D" id="3.60.60.10">
    <property type="entry name" value="Penicillin V Acylase, Chain A"/>
    <property type="match status" value="1"/>
</dbReference>
<organism evidence="11 12">
    <name type="scientific">Diploscapter pachys</name>
    <dbReference type="NCBI Taxonomy" id="2018661"/>
    <lineage>
        <taxon>Eukaryota</taxon>
        <taxon>Metazoa</taxon>
        <taxon>Ecdysozoa</taxon>
        <taxon>Nematoda</taxon>
        <taxon>Chromadorea</taxon>
        <taxon>Rhabditida</taxon>
        <taxon>Rhabditina</taxon>
        <taxon>Rhabditomorpha</taxon>
        <taxon>Rhabditoidea</taxon>
        <taxon>Rhabditidae</taxon>
        <taxon>Diploscapter</taxon>
    </lineage>
</organism>
<evidence type="ECO:0008006" key="13">
    <source>
        <dbReference type="Google" id="ProtNLM"/>
    </source>
</evidence>
<feature type="domain" description="Acid ceramidase N-terminal" evidence="10">
    <location>
        <begin position="47"/>
        <end position="103"/>
    </location>
</feature>
<evidence type="ECO:0000256" key="5">
    <source>
        <dbReference type="ARBA" id="ARBA00023180"/>
    </source>
</evidence>
<sequence>MLLRFLIFAVLLTAFTATCKRVEFPPPYEPECLVGKEDPFDETKSYEVPWFDVDLDAPAKERWKHVVRPFKNEILAVFDVLAEFFTIIPGIPIWDLLSNITRDAMEKGMIMQPYRDEVEGIAEELGCDLGHLTFLNLFYEMSRFCTSIVAQTADNKDLYHARNLDFGQFFMWNIQSKTWDLSESLKRVTINVNFNRGGKLLFKASTLAGHVGALTAMMPYRFSLSMNAKVEPDLREVIAWYNGNRPNVDFVMYFDRWLFENCDSFECAHDMISKKQFLSGAYFILGGNQTGQGTVMVRNRTDVQFERKLFDGDNDWFVLQTNYDVPEKDPLYLDDRQDPGERCMRAMGPNGVSLSGIYTVLSSKPTLNLTTVHTILMSVTKNIFMAFLQKCPQPCWAF</sequence>
<name>A0A2A2JLR7_9BILA</name>